<keyword evidence="4" id="KW-1185">Reference proteome</keyword>
<keyword evidence="2" id="KW-0964">Secreted</keyword>
<dbReference type="AlphaFoldDB" id="A0A8H4JV71"/>
<dbReference type="Pfam" id="PF01185">
    <property type="entry name" value="Hydrophobin"/>
    <property type="match status" value="1"/>
</dbReference>
<dbReference type="EMBL" id="JAADJG010000707">
    <property type="protein sequence ID" value="KAF4438950.1"/>
    <property type="molecule type" value="Genomic_DNA"/>
</dbReference>
<evidence type="ECO:0000313" key="4">
    <source>
        <dbReference type="Proteomes" id="UP000605986"/>
    </source>
</evidence>
<dbReference type="OrthoDB" id="5072680at2759"/>
<sequence>MDFMTTITVFVSTTAALTFKGWRKPKINLLKISEAQELCGADTTVRCCNKINDKAGNPNGNANSGLFGLALVNDLDLFNNCVDISLNVVGVLDGTLGRKCRGNVVCCRNNPFADIVGPINDSRPYIALSNLL</sequence>
<protein>
    <recommendedName>
        <fullName evidence="2">Hydrophobin</fullName>
    </recommendedName>
</protein>
<comment type="similarity">
    <text evidence="2">Belongs to the fungal hydrophobin family.</text>
</comment>
<evidence type="ECO:0000256" key="2">
    <source>
        <dbReference type="RuleBase" id="RU365009"/>
    </source>
</evidence>
<reference evidence="3" key="1">
    <citation type="submission" date="2020-01" db="EMBL/GenBank/DDBJ databases">
        <title>Identification and distribution of gene clusters putatively required for synthesis of sphingolipid metabolism inhibitors in phylogenetically diverse species of the filamentous fungus Fusarium.</title>
        <authorList>
            <person name="Kim H.-S."/>
            <person name="Busman M."/>
            <person name="Brown D.W."/>
            <person name="Divon H."/>
            <person name="Uhlig S."/>
            <person name="Proctor R.H."/>
        </authorList>
    </citation>
    <scope>NUCLEOTIDE SEQUENCE</scope>
    <source>
        <strain evidence="3">NRRL 53441</strain>
    </source>
</reference>
<keyword evidence="1 2" id="KW-1015">Disulfide bond</keyword>
<dbReference type="GO" id="GO:0009277">
    <property type="term" value="C:fungal-type cell wall"/>
    <property type="evidence" value="ECO:0007669"/>
    <property type="project" value="InterPro"/>
</dbReference>
<dbReference type="SMART" id="SM00075">
    <property type="entry name" value="HYDRO"/>
    <property type="match status" value="1"/>
</dbReference>
<gene>
    <name evidence="3" type="ORF">F53441_12684</name>
</gene>
<dbReference type="Proteomes" id="UP000605986">
    <property type="component" value="Unassembled WGS sequence"/>
</dbReference>
<name>A0A8H4JV71_9HYPO</name>
<comment type="subcellular location">
    <subcellularLocation>
        <location evidence="2">Secreted</location>
        <location evidence="2">Cell wall</location>
    </subcellularLocation>
</comment>
<dbReference type="CDD" id="cd23507">
    <property type="entry name" value="hydrophobin_I"/>
    <property type="match status" value="1"/>
</dbReference>
<accession>A0A8H4JV71</accession>
<comment type="caution">
    <text evidence="3">The sequence shown here is derived from an EMBL/GenBank/DDBJ whole genome shotgun (WGS) entry which is preliminary data.</text>
</comment>
<evidence type="ECO:0000313" key="3">
    <source>
        <dbReference type="EMBL" id="KAF4438950.1"/>
    </source>
</evidence>
<dbReference type="InterPro" id="IPR001338">
    <property type="entry name" value="Class_I_Hydrophobin"/>
</dbReference>
<keyword evidence="2" id="KW-0732">Signal</keyword>
<proteinExistence type="inferred from homology"/>
<keyword evidence="2" id="KW-0134">Cell wall</keyword>
<evidence type="ECO:0000256" key="1">
    <source>
        <dbReference type="ARBA" id="ARBA00023157"/>
    </source>
</evidence>
<dbReference type="GO" id="GO:0005199">
    <property type="term" value="F:structural constituent of cell wall"/>
    <property type="evidence" value="ECO:0007669"/>
    <property type="project" value="InterPro"/>
</dbReference>
<organism evidence="3 4">
    <name type="scientific">Fusarium austroafricanum</name>
    <dbReference type="NCBI Taxonomy" id="2364996"/>
    <lineage>
        <taxon>Eukaryota</taxon>
        <taxon>Fungi</taxon>
        <taxon>Dikarya</taxon>
        <taxon>Ascomycota</taxon>
        <taxon>Pezizomycotina</taxon>
        <taxon>Sordariomycetes</taxon>
        <taxon>Hypocreomycetidae</taxon>
        <taxon>Hypocreales</taxon>
        <taxon>Nectriaceae</taxon>
        <taxon>Fusarium</taxon>
        <taxon>Fusarium concolor species complex</taxon>
    </lineage>
</organism>